<proteinExistence type="predicted"/>
<comment type="caution">
    <text evidence="1">The sequence shown here is derived from an EMBL/GenBank/DDBJ whole genome shotgun (WGS) entry which is preliminary data.</text>
</comment>
<dbReference type="EMBL" id="CAJGYO010000009">
    <property type="protein sequence ID" value="CAD6255071.1"/>
    <property type="molecule type" value="Genomic_DNA"/>
</dbReference>
<dbReference type="Proteomes" id="UP000604825">
    <property type="component" value="Unassembled WGS sequence"/>
</dbReference>
<organism evidence="1 2">
    <name type="scientific">Miscanthus lutarioriparius</name>
    <dbReference type="NCBI Taxonomy" id="422564"/>
    <lineage>
        <taxon>Eukaryota</taxon>
        <taxon>Viridiplantae</taxon>
        <taxon>Streptophyta</taxon>
        <taxon>Embryophyta</taxon>
        <taxon>Tracheophyta</taxon>
        <taxon>Spermatophyta</taxon>
        <taxon>Magnoliopsida</taxon>
        <taxon>Liliopsida</taxon>
        <taxon>Poales</taxon>
        <taxon>Poaceae</taxon>
        <taxon>PACMAD clade</taxon>
        <taxon>Panicoideae</taxon>
        <taxon>Andropogonodae</taxon>
        <taxon>Andropogoneae</taxon>
        <taxon>Saccharinae</taxon>
        <taxon>Miscanthus</taxon>
    </lineage>
</organism>
<keyword evidence="2" id="KW-1185">Reference proteome</keyword>
<gene>
    <name evidence="1" type="ORF">NCGR_LOCUS38668</name>
</gene>
<evidence type="ECO:0000313" key="2">
    <source>
        <dbReference type="Proteomes" id="UP000604825"/>
    </source>
</evidence>
<sequence length="110" mass="11548">MVASTTGWLVDTSVVADIASRHDRKATNVAAGGADVAAVEKTELLASGCGSCSDSGHLTRQWQRCLLSSSGPPRTSGSAAAAAMRQPVFHWCRAAMDPGGMFVLDFFFAW</sequence>
<evidence type="ECO:0000313" key="1">
    <source>
        <dbReference type="EMBL" id="CAD6255071.1"/>
    </source>
</evidence>
<accession>A0A811QG30</accession>
<protein>
    <submittedName>
        <fullName evidence="1">Uncharacterized protein</fullName>
    </submittedName>
</protein>
<name>A0A811QG30_9POAL</name>
<dbReference type="AlphaFoldDB" id="A0A811QG30"/>
<reference evidence="1" key="1">
    <citation type="submission" date="2020-10" db="EMBL/GenBank/DDBJ databases">
        <authorList>
            <person name="Han B."/>
            <person name="Lu T."/>
            <person name="Zhao Q."/>
            <person name="Huang X."/>
            <person name="Zhao Y."/>
        </authorList>
    </citation>
    <scope>NUCLEOTIDE SEQUENCE</scope>
</reference>